<proteinExistence type="predicted"/>
<feature type="region of interest" description="Disordered" evidence="1">
    <location>
        <begin position="451"/>
        <end position="538"/>
    </location>
</feature>
<evidence type="ECO:0000313" key="2">
    <source>
        <dbReference type="EMBL" id="TNN73031.1"/>
    </source>
</evidence>
<accession>A0A4Z2I5I2</accession>
<feature type="region of interest" description="Disordered" evidence="1">
    <location>
        <begin position="1"/>
        <end position="83"/>
    </location>
</feature>
<sequence length="615" mass="65796">MSERAGVPDDSFEAFASSRLNSPKGSLPQKLLRTSPTSSNIHRYFPVNNGANNNAQALQTGDEAAPPPLPPRKPLRTSVSESYSDGWLHRGQELAVHKEAYLLSQTGVASLQRGREGESKRTRVSPDPHATSSETSDSLGIPSKTNTNVTADGFTSEEKLKKFKYEPLEDESDRWGGMLFEQDLYGRTCRGNYGHPKVNRLSLSAEDTPGNKITSVTEGPKILPYSDTFVADILPVPSPTPSAPDAKSLDVTTAPVEEMESCPPETNNVSFSSTSGDLNRNVNNSDFGFIDSDGSSQSDVGDTLKGAMSLGGTFPPPAEASQIAAYHVETATAPGDVFTLKDTYIPEMNSSFEVTASSNKLYNVFPVCKDNSVGGVIKTQRESDGNGNPLPEVGAQNQKETFPGVVSARLRPKGVSRQNSPSSQSKARDGEFEQFEQFLCLVQNISEAREGPLSYQPSKSSLSSLQADSSTHHSDPDAPSRISPQANARATDRRSDIPFEALHAQVAPNPRTPSKSKTGQSLHKPSSSSPLHTLSPSAAALHPTPVCCPSIHPSSNGPSNSPSTFPYASSFSSCSSNCTTTSSTTTTDRPPVDARHSLLPEETQPASSLPRQESR</sequence>
<feature type="compositionally biased region" description="Polar residues" evidence="1">
    <location>
        <begin position="416"/>
        <end position="425"/>
    </location>
</feature>
<feature type="compositionally biased region" description="Polar residues" evidence="1">
    <location>
        <begin position="264"/>
        <end position="277"/>
    </location>
</feature>
<keyword evidence="3" id="KW-1185">Reference proteome</keyword>
<feature type="compositionally biased region" description="Low complexity" evidence="1">
    <location>
        <begin position="521"/>
        <end position="538"/>
    </location>
</feature>
<evidence type="ECO:0000313" key="3">
    <source>
        <dbReference type="Proteomes" id="UP000314294"/>
    </source>
</evidence>
<feature type="compositionally biased region" description="Basic and acidic residues" evidence="1">
    <location>
        <begin position="113"/>
        <end position="126"/>
    </location>
</feature>
<feature type="compositionally biased region" description="Low complexity" evidence="1">
    <location>
        <begin position="453"/>
        <end position="469"/>
    </location>
</feature>
<feature type="region of interest" description="Disordered" evidence="1">
    <location>
        <begin position="552"/>
        <end position="615"/>
    </location>
</feature>
<feature type="region of interest" description="Disordered" evidence="1">
    <location>
        <begin position="377"/>
        <end position="430"/>
    </location>
</feature>
<gene>
    <name evidence="2" type="ORF">EYF80_016701</name>
</gene>
<comment type="caution">
    <text evidence="2">The sequence shown here is derived from an EMBL/GenBank/DDBJ whole genome shotgun (WGS) entry which is preliminary data.</text>
</comment>
<protein>
    <submittedName>
        <fullName evidence="2">Uncharacterized protein</fullName>
    </submittedName>
</protein>
<name>A0A4Z2I5I2_9TELE</name>
<feature type="region of interest" description="Disordered" evidence="1">
    <location>
        <begin position="108"/>
        <end position="153"/>
    </location>
</feature>
<feature type="region of interest" description="Disordered" evidence="1">
    <location>
        <begin position="258"/>
        <end position="277"/>
    </location>
</feature>
<dbReference type="Proteomes" id="UP000314294">
    <property type="component" value="Unassembled WGS sequence"/>
</dbReference>
<feature type="compositionally biased region" description="Polar residues" evidence="1">
    <location>
        <begin position="32"/>
        <end position="41"/>
    </location>
</feature>
<feature type="compositionally biased region" description="Polar residues" evidence="1">
    <location>
        <begin position="130"/>
        <end position="150"/>
    </location>
</feature>
<evidence type="ECO:0000256" key="1">
    <source>
        <dbReference type="SAM" id="MobiDB-lite"/>
    </source>
</evidence>
<reference evidence="2 3" key="1">
    <citation type="submission" date="2019-03" db="EMBL/GenBank/DDBJ databases">
        <title>First draft genome of Liparis tanakae, snailfish: a comprehensive survey of snailfish specific genes.</title>
        <authorList>
            <person name="Kim W."/>
            <person name="Song I."/>
            <person name="Jeong J.-H."/>
            <person name="Kim D."/>
            <person name="Kim S."/>
            <person name="Ryu S."/>
            <person name="Song J.Y."/>
            <person name="Lee S.K."/>
        </authorList>
    </citation>
    <scope>NUCLEOTIDE SEQUENCE [LARGE SCALE GENOMIC DNA]</scope>
    <source>
        <tissue evidence="2">Muscle</tissue>
    </source>
</reference>
<feature type="compositionally biased region" description="Basic and acidic residues" evidence="1">
    <location>
        <begin position="590"/>
        <end position="599"/>
    </location>
</feature>
<dbReference type="EMBL" id="SRLO01000129">
    <property type="protein sequence ID" value="TNN73031.1"/>
    <property type="molecule type" value="Genomic_DNA"/>
</dbReference>
<feature type="compositionally biased region" description="Low complexity" evidence="1">
    <location>
        <begin position="552"/>
        <end position="587"/>
    </location>
</feature>
<dbReference type="AlphaFoldDB" id="A0A4Z2I5I2"/>
<feature type="compositionally biased region" description="Low complexity" evidence="1">
    <location>
        <begin position="48"/>
        <end position="57"/>
    </location>
</feature>
<feature type="compositionally biased region" description="Polar residues" evidence="1">
    <location>
        <begin position="604"/>
        <end position="615"/>
    </location>
</feature>
<organism evidence="2 3">
    <name type="scientific">Liparis tanakae</name>
    <name type="common">Tanaka's snailfish</name>
    <dbReference type="NCBI Taxonomy" id="230148"/>
    <lineage>
        <taxon>Eukaryota</taxon>
        <taxon>Metazoa</taxon>
        <taxon>Chordata</taxon>
        <taxon>Craniata</taxon>
        <taxon>Vertebrata</taxon>
        <taxon>Euteleostomi</taxon>
        <taxon>Actinopterygii</taxon>
        <taxon>Neopterygii</taxon>
        <taxon>Teleostei</taxon>
        <taxon>Neoteleostei</taxon>
        <taxon>Acanthomorphata</taxon>
        <taxon>Eupercaria</taxon>
        <taxon>Perciformes</taxon>
        <taxon>Cottioidei</taxon>
        <taxon>Cottales</taxon>
        <taxon>Liparidae</taxon>
        <taxon>Liparis</taxon>
    </lineage>
</organism>